<dbReference type="Proteomes" id="UP001419268">
    <property type="component" value="Unassembled WGS sequence"/>
</dbReference>
<accession>A0AAP0J472</accession>
<gene>
    <name evidence="1" type="ORF">Scep_014969</name>
</gene>
<comment type="caution">
    <text evidence="1">The sequence shown here is derived from an EMBL/GenBank/DDBJ whole genome shotgun (WGS) entry which is preliminary data.</text>
</comment>
<dbReference type="AlphaFoldDB" id="A0AAP0J472"/>
<proteinExistence type="predicted"/>
<organism evidence="1 2">
    <name type="scientific">Stephania cephalantha</name>
    <dbReference type="NCBI Taxonomy" id="152367"/>
    <lineage>
        <taxon>Eukaryota</taxon>
        <taxon>Viridiplantae</taxon>
        <taxon>Streptophyta</taxon>
        <taxon>Embryophyta</taxon>
        <taxon>Tracheophyta</taxon>
        <taxon>Spermatophyta</taxon>
        <taxon>Magnoliopsida</taxon>
        <taxon>Ranunculales</taxon>
        <taxon>Menispermaceae</taxon>
        <taxon>Menispermoideae</taxon>
        <taxon>Cissampelideae</taxon>
        <taxon>Stephania</taxon>
    </lineage>
</organism>
<keyword evidence="2" id="KW-1185">Reference proteome</keyword>
<sequence>MEKILLRGPELTDTVVFDVGWVKCGCIFNGNGKLLEDLVLAAKEGVLSR</sequence>
<evidence type="ECO:0000313" key="2">
    <source>
        <dbReference type="Proteomes" id="UP001419268"/>
    </source>
</evidence>
<name>A0AAP0J472_9MAGN</name>
<reference evidence="1 2" key="1">
    <citation type="submission" date="2024-01" db="EMBL/GenBank/DDBJ databases">
        <title>Genome assemblies of Stephania.</title>
        <authorList>
            <person name="Yang L."/>
        </authorList>
    </citation>
    <scope>NUCLEOTIDE SEQUENCE [LARGE SCALE GENOMIC DNA]</scope>
    <source>
        <strain evidence="1">JXDWG</strain>
        <tissue evidence="1">Leaf</tissue>
    </source>
</reference>
<evidence type="ECO:0000313" key="1">
    <source>
        <dbReference type="EMBL" id="KAK9126123.1"/>
    </source>
</evidence>
<protein>
    <submittedName>
        <fullName evidence="1">Uncharacterized protein</fullName>
    </submittedName>
</protein>
<dbReference type="EMBL" id="JBBNAG010000006">
    <property type="protein sequence ID" value="KAK9126123.1"/>
    <property type="molecule type" value="Genomic_DNA"/>
</dbReference>